<organism evidence="3 4">
    <name type="scientific">Momordica charantia</name>
    <name type="common">Bitter gourd</name>
    <name type="synonym">Balsam pear</name>
    <dbReference type="NCBI Taxonomy" id="3673"/>
    <lineage>
        <taxon>Eukaryota</taxon>
        <taxon>Viridiplantae</taxon>
        <taxon>Streptophyta</taxon>
        <taxon>Embryophyta</taxon>
        <taxon>Tracheophyta</taxon>
        <taxon>Spermatophyta</taxon>
        <taxon>Magnoliopsida</taxon>
        <taxon>eudicotyledons</taxon>
        <taxon>Gunneridae</taxon>
        <taxon>Pentapetalae</taxon>
        <taxon>rosids</taxon>
        <taxon>fabids</taxon>
        <taxon>Cucurbitales</taxon>
        <taxon>Cucurbitaceae</taxon>
        <taxon>Momordiceae</taxon>
        <taxon>Momordica</taxon>
    </lineage>
</organism>
<dbReference type="PANTHER" id="PTHR34277:SF2">
    <property type="entry name" value="CLAVATA3_ESR (CLE)-RELATED PROTEIN 26"/>
    <property type="match status" value="1"/>
</dbReference>
<feature type="signal peptide" evidence="2">
    <location>
        <begin position="1"/>
        <end position="31"/>
    </location>
</feature>
<name>A0A6J1DXT1_MOMCH</name>
<evidence type="ECO:0000256" key="2">
    <source>
        <dbReference type="SAM" id="SignalP"/>
    </source>
</evidence>
<reference evidence="4" key="1">
    <citation type="submission" date="2025-08" db="UniProtKB">
        <authorList>
            <consortium name="RefSeq"/>
        </authorList>
    </citation>
    <scope>IDENTIFICATION</scope>
    <source>
        <strain evidence="4">OHB3-1</strain>
    </source>
</reference>
<feature type="chain" id="PRO_5026647031" evidence="2">
    <location>
        <begin position="32"/>
        <end position="97"/>
    </location>
</feature>
<evidence type="ECO:0000313" key="4">
    <source>
        <dbReference type="RefSeq" id="XP_022158662.1"/>
    </source>
</evidence>
<evidence type="ECO:0000256" key="1">
    <source>
        <dbReference type="SAM" id="MobiDB-lite"/>
    </source>
</evidence>
<dbReference type="RefSeq" id="XP_022158662.1">
    <property type="nucleotide sequence ID" value="XM_022302970.1"/>
</dbReference>
<dbReference type="AlphaFoldDB" id="A0A6J1DXT1"/>
<dbReference type="Proteomes" id="UP000504603">
    <property type="component" value="Unplaced"/>
</dbReference>
<dbReference type="GeneID" id="111025127"/>
<feature type="region of interest" description="Disordered" evidence="1">
    <location>
        <begin position="71"/>
        <end position="97"/>
    </location>
</feature>
<accession>A0A6J1DXT1</accession>
<gene>
    <name evidence="4" type="primary">LOC111025127</name>
</gene>
<sequence>MTSYPTHKATFGSLAILWFIWLLLVAAASHATGVPPVELAAESSAIFRETAAGGGAGGKLVHPQWHLNYMSKRRVPNGPDPIHNRRAGNSGRPPGKA</sequence>
<dbReference type="PANTHER" id="PTHR34277">
    <property type="entry name" value="CLAVATA3/ESR (CLE)-RELATED PROTEIN 26"/>
    <property type="match status" value="1"/>
</dbReference>
<evidence type="ECO:0000313" key="3">
    <source>
        <dbReference type="Proteomes" id="UP000504603"/>
    </source>
</evidence>
<dbReference type="OrthoDB" id="1910203at2759"/>
<protein>
    <submittedName>
        <fullName evidence="4">CLAVATA3/ESR (CLE)-related protein 25-like</fullName>
    </submittedName>
</protein>
<keyword evidence="3" id="KW-1185">Reference proteome</keyword>
<dbReference type="InterPro" id="IPR039316">
    <property type="entry name" value="CLE25/26"/>
</dbReference>
<dbReference type="KEGG" id="mcha:111025127"/>
<proteinExistence type="predicted"/>
<keyword evidence="2" id="KW-0732">Signal</keyword>